<dbReference type="AlphaFoldDB" id="A0AB36D4S0"/>
<organism evidence="1 2">
    <name type="scientific">Pseudomonas mandelii</name>
    <dbReference type="NCBI Taxonomy" id="75612"/>
    <lineage>
        <taxon>Bacteria</taxon>
        <taxon>Pseudomonadati</taxon>
        <taxon>Pseudomonadota</taxon>
        <taxon>Gammaproteobacteria</taxon>
        <taxon>Pseudomonadales</taxon>
        <taxon>Pseudomonadaceae</taxon>
        <taxon>Pseudomonas</taxon>
    </lineage>
</organism>
<protein>
    <submittedName>
        <fullName evidence="1">Uncharacterized protein</fullName>
    </submittedName>
</protein>
<proteinExistence type="predicted"/>
<reference evidence="1 2" key="1">
    <citation type="journal article" date="2020" name="Front. Microbiol.">
        <title>Genetic Organization of the aprX-lipA2 Operon Affects the Proteolytic Potential of Pseudomonas Species in Milk.</title>
        <authorList>
            <person name="Maier C."/>
            <person name="Huptas C."/>
            <person name="von Neubeck M."/>
            <person name="Scherer S."/>
            <person name="Wenning M."/>
            <person name="Lucking G."/>
        </authorList>
    </citation>
    <scope>NUCLEOTIDE SEQUENCE [LARGE SCALE GENOMIC DNA]</scope>
    <source>
        <strain evidence="1 2">WS 5114</strain>
    </source>
</reference>
<dbReference type="Proteomes" id="UP000548707">
    <property type="component" value="Unassembled WGS sequence"/>
</dbReference>
<sequence length="156" mass="18141">MKTTFETALDQHEIADFFKGNGIYFARGSEWGDHLYVSNWQEMCGVLKTQSAARSLLTNIFEEYAKYLGENYEDAAGLLSNITAYYVIKHKFEFLSADNYDLINSLDSKTKEKTGKLFRLLRNEYDKQNKDLPNYTFEQEIQRLKKLGCTTELESL</sequence>
<gene>
    <name evidence="1" type="ORF">HBO26_25800</name>
</gene>
<evidence type="ECO:0000313" key="1">
    <source>
        <dbReference type="EMBL" id="NMZ82711.1"/>
    </source>
</evidence>
<accession>A0AB36D4S0</accession>
<comment type="caution">
    <text evidence="1">The sequence shown here is derived from an EMBL/GenBank/DDBJ whole genome shotgun (WGS) entry which is preliminary data.</text>
</comment>
<evidence type="ECO:0000313" key="2">
    <source>
        <dbReference type="Proteomes" id="UP000548707"/>
    </source>
</evidence>
<dbReference type="RefSeq" id="WP_154501204.1">
    <property type="nucleotide sequence ID" value="NZ_CP177237.1"/>
</dbReference>
<dbReference type="EMBL" id="JAAQXV010000010">
    <property type="protein sequence ID" value="NMZ82711.1"/>
    <property type="molecule type" value="Genomic_DNA"/>
</dbReference>
<name>A0AB36D4S0_9PSED</name>